<dbReference type="Proteomes" id="UP000070483">
    <property type="component" value="Unassembled WGS sequence"/>
</dbReference>
<keyword evidence="2" id="KW-1185">Reference proteome</keyword>
<dbReference type="OrthoDB" id="9768066at2"/>
<dbReference type="AlphaFoldDB" id="A0A133ZY88"/>
<organism evidence="1 2">
    <name type="scientific">Leptotrichia wadei</name>
    <dbReference type="NCBI Taxonomy" id="157687"/>
    <lineage>
        <taxon>Bacteria</taxon>
        <taxon>Fusobacteriati</taxon>
        <taxon>Fusobacteriota</taxon>
        <taxon>Fusobacteriia</taxon>
        <taxon>Fusobacteriales</taxon>
        <taxon>Leptotrichiaceae</taxon>
        <taxon>Leptotrichia</taxon>
    </lineage>
</organism>
<gene>
    <name evidence="1" type="ORF">HMPREF3180_02022</name>
</gene>
<protein>
    <submittedName>
        <fullName evidence="1">Uncharacterized protein</fullName>
    </submittedName>
</protein>
<dbReference type="RefSeq" id="WP_060918544.1">
    <property type="nucleotide sequence ID" value="NZ_KQ960111.1"/>
</dbReference>
<evidence type="ECO:0000313" key="1">
    <source>
        <dbReference type="EMBL" id="KXB60439.1"/>
    </source>
</evidence>
<dbReference type="PATRIC" id="fig|157687.3.peg.2021"/>
<dbReference type="STRING" id="157687.HMPREF3180_02022"/>
<reference evidence="2" key="1">
    <citation type="submission" date="2016-01" db="EMBL/GenBank/DDBJ databases">
        <authorList>
            <person name="Mitreva M."/>
            <person name="Pepin K.H."/>
            <person name="Mihindukulasuriya K.A."/>
            <person name="Fulton R."/>
            <person name="Fronick C."/>
            <person name="O'Laughlin M."/>
            <person name="Miner T."/>
            <person name="Herter B."/>
            <person name="Rosa B.A."/>
            <person name="Cordes M."/>
            <person name="Tomlinson C."/>
            <person name="Wollam A."/>
            <person name="Palsikar V.B."/>
            <person name="Mardis E.R."/>
            <person name="Wilson R.K."/>
        </authorList>
    </citation>
    <scope>NUCLEOTIDE SEQUENCE [LARGE SCALE GENOMIC DNA]</scope>
    <source>
        <strain evidence="2">KA00185</strain>
    </source>
</reference>
<accession>A0A133ZY88</accession>
<dbReference type="InterPro" id="IPR043737">
    <property type="entry name" value="DUF5682"/>
</dbReference>
<dbReference type="EMBL" id="LSDD01000155">
    <property type="protein sequence ID" value="KXB60439.1"/>
    <property type="molecule type" value="Genomic_DNA"/>
</dbReference>
<proteinExistence type="predicted"/>
<dbReference type="Pfam" id="PF18934">
    <property type="entry name" value="DUF5682"/>
    <property type="match status" value="1"/>
</dbReference>
<sequence length="759" mass="86717">MKKQNEGKPNIFGVRHFSPAGAHYLRNYLDEIQPKIVLIEGPSDFNDLISEITGKNIVPPIAVMAYTLEAPIQTIVYPFTEFSPEYQAILWAKENGVECRFCDLPSSIFLGVESVKKNLDENPEENLNAYIYRKINEYSEDSDDEVFWERVVEQAYDYKAYRSGARDYGKHLRELTLSNTVSDAKNIIRESYMCKVVSDVCKEGYEMDEIAMVVGAFHVEGIESGKLILTEKEIKKLPKLESKKTLMPYSYYKLSTYSNYGAGNKAPGYYEFLWNGLEKEDPFFATYMYLSKIAEYQRENGNMVSSAQIIEAVHLATSLANLHDGKIPTLKDIKDAAITCMAHGSYSELVLAMANVEVGKKIGSIPKEAIQTSIQSDFYNLLKELKLEKYRLLTATEIKLDLREKLRVQSEKLAFMDLERSFFFHKLRVLNISFAKLIGNRQENTTWAEEWILQWKPETEIEIVETILKGDTIEFATAFELMQRIEGAKTLSEMAEIVKDAFYCGMPKALEKAFQALQNFITGDVPIDEITKTMSTLSLMLRYGDIRKLDTKVLIPILEQLFLRVCLILPSESFCDNNAAVELAKSIIIMHTVVENHDFLDRERWYSLLLEISKRDDLNTKISGLAMAILLEAGKIDNEVLGKEVEKRLSKGVPADLGATWFEGLSMKNHYTLIARLGLWEKLQNYISNLDEEEFKRALLFLRRAFADFTSNEKHDIAENIAEIWGLNKNDVSAVINDDLGENEKEIIAGLEEFDFDDI</sequence>
<evidence type="ECO:0000313" key="2">
    <source>
        <dbReference type="Proteomes" id="UP000070483"/>
    </source>
</evidence>
<name>A0A133ZY88_9FUSO</name>
<comment type="caution">
    <text evidence="1">The sequence shown here is derived from an EMBL/GenBank/DDBJ whole genome shotgun (WGS) entry which is preliminary data.</text>
</comment>